<sequence length="867" mass="96453">MIYNPPPTSSSSIPAKRPLRPSSPTSPNSCGWEHGLGFGFGVFTEVGVLEGVVGGDTLLRVEGKEGGEQRDAVGRQQWEFRPQQVAGSTMLISLSSADAGWVNKCRECVNSAPARPVRVRRHAHQLEYLGQLVDLALALEQRLLQYQLGKDAPDAPYVNRRPVLLRSQQQLGTAVPQRDDQLRQRRTGVAEGPRETKVRDFDLPAVVHEQVRRLEVAVHDPVCVHGRRGGEELQHECFDLGLQEGFGHVVEEGLEVVFDKVHDYVNPGRDELVELLADDDLAQVDDMRVSRGHQRLDLAQTGDREPIRLLLQLELLQRDDLAREEVPRARDDASSTELHGWIAAAGNRSRRDSPSSRSFAGPDEDTACVVEATSSGSVETLRRFDGGSSDTARAAASSSAFWAFFSRLASFAAFRRAASSASSAASVSQRDFFDDDMATAWLRDGRTVETPTHRTMKLLASRLSRVLLAELPQASSRRLVVAATASSPHRIHTTAPRLADDDDGLTRAQRVRKRIWGDAGPADPYKELTPEEREKREIALLEAEEAERAKEVADKRKAAKQQVSVEQASEYVPDTDARAMLIVGTRGAFRRREWDTKHKFVKFLGKRVSTPEQITAAVRRAAVETYAASLAGTKPTAACVRYHGPEYLTDYVAVTRAEGSAHSYRFDFRSPEIMRRIQEYTADKQPLPADRDIAGNIPRAASDEWMNLPLTDEILKFAVIKRSTQLTGIRLNDPIINDVRTVNQLLKRFLQIAAQSQTERLAPVLEANTELKVAPNVAVHPYQLKFTDRERAVGRLETIPIMMAGRIRQEGEVTGKRGHVRGGRRAVSKSMLRLRARKMKAWGVLGVECFGERRTARKAVEVAEEED</sequence>
<dbReference type="Proteomes" id="UP001221413">
    <property type="component" value="Unassembled WGS sequence"/>
</dbReference>
<evidence type="ECO:0000313" key="9">
    <source>
        <dbReference type="EMBL" id="KAJ6256036.1"/>
    </source>
</evidence>
<keyword evidence="10" id="KW-1185">Reference proteome</keyword>
<comment type="caution">
    <text evidence="9">The sequence shown here is derived from an EMBL/GenBank/DDBJ whole genome shotgun (WGS) entry which is preliminary data.</text>
</comment>
<keyword evidence="4" id="KW-0496">Mitochondrion</keyword>
<dbReference type="AlphaFoldDB" id="A0AAD6IS84"/>
<evidence type="ECO:0000256" key="1">
    <source>
        <dbReference type="ARBA" id="ARBA00004173"/>
    </source>
</evidence>
<dbReference type="GO" id="GO:1990904">
    <property type="term" value="C:ribonucleoprotein complex"/>
    <property type="evidence" value="ECO:0007669"/>
    <property type="project" value="UniProtKB-KW"/>
</dbReference>
<proteinExistence type="inferred from homology"/>
<gene>
    <name evidence="9" type="ORF">Dda_9128</name>
</gene>
<organism evidence="9 10">
    <name type="scientific">Drechslerella dactyloides</name>
    <name type="common">Nematode-trapping fungus</name>
    <name type="synonym">Arthrobotrys dactyloides</name>
    <dbReference type="NCBI Taxonomy" id="74499"/>
    <lineage>
        <taxon>Eukaryota</taxon>
        <taxon>Fungi</taxon>
        <taxon>Dikarya</taxon>
        <taxon>Ascomycota</taxon>
        <taxon>Pezizomycotina</taxon>
        <taxon>Orbiliomycetes</taxon>
        <taxon>Orbiliales</taxon>
        <taxon>Orbiliaceae</taxon>
        <taxon>Drechslerella</taxon>
    </lineage>
</organism>
<evidence type="ECO:0000256" key="7">
    <source>
        <dbReference type="SAM" id="Coils"/>
    </source>
</evidence>
<protein>
    <recommendedName>
        <fullName evidence="6">Large ribosomal subunit protein mL50</fullName>
    </recommendedName>
</protein>
<evidence type="ECO:0000313" key="10">
    <source>
        <dbReference type="Proteomes" id="UP001221413"/>
    </source>
</evidence>
<feature type="region of interest" description="Disordered" evidence="8">
    <location>
        <begin position="343"/>
        <end position="365"/>
    </location>
</feature>
<dbReference type="GO" id="GO:0005840">
    <property type="term" value="C:ribosome"/>
    <property type="evidence" value="ECO:0007669"/>
    <property type="project" value="UniProtKB-KW"/>
</dbReference>
<comment type="similarity">
    <text evidence="2">Belongs to the mitochondrion-specific ribosomal protein mL50 family.</text>
</comment>
<keyword evidence="7" id="KW-0175">Coiled coil</keyword>
<keyword evidence="5" id="KW-0687">Ribonucleoprotein</keyword>
<feature type="region of interest" description="Disordered" evidence="8">
    <location>
        <begin position="170"/>
        <end position="194"/>
    </location>
</feature>
<dbReference type="EMBL" id="JAQGDS010000015">
    <property type="protein sequence ID" value="KAJ6256036.1"/>
    <property type="molecule type" value="Genomic_DNA"/>
</dbReference>
<comment type="subcellular location">
    <subcellularLocation>
        <location evidence="1">Mitochondrion</location>
    </subcellularLocation>
</comment>
<dbReference type="GO" id="GO:0005739">
    <property type="term" value="C:mitochondrion"/>
    <property type="evidence" value="ECO:0007669"/>
    <property type="project" value="UniProtKB-SubCell"/>
</dbReference>
<dbReference type="InterPro" id="IPR018305">
    <property type="entry name" value="Ribosomal_m50"/>
</dbReference>
<evidence type="ECO:0000256" key="2">
    <source>
        <dbReference type="ARBA" id="ARBA00008860"/>
    </source>
</evidence>
<dbReference type="Pfam" id="PF10501">
    <property type="entry name" value="Ribosomal_L50"/>
    <property type="match status" value="1"/>
</dbReference>
<reference evidence="9" key="1">
    <citation type="submission" date="2023-01" db="EMBL/GenBank/DDBJ databases">
        <title>The chitinases involved in constricting ring structure development in the nematode-trapping fungus Drechslerella dactyloides.</title>
        <authorList>
            <person name="Wang R."/>
            <person name="Zhang L."/>
            <person name="Tang P."/>
            <person name="Li S."/>
            <person name="Liang L."/>
        </authorList>
    </citation>
    <scope>NUCLEOTIDE SEQUENCE</scope>
    <source>
        <strain evidence="9">YMF1.00031</strain>
    </source>
</reference>
<feature type="coiled-coil region" evidence="7">
    <location>
        <begin position="536"/>
        <end position="563"/>
    </location>
</feature>
<name>A0AAD6IS84_DREDA</name>
<evidence type="ECO:0000256" key="3">
    <source>
        <dbReference type="ARBA" id="ARBA00022980"/>
    </source>
</evidence>
<evidence type="ECO:0000256" key="4">
    <source>
        <dbReference type="ARBA" id="ARBA00023128"/>
    </source>
</evidence>
<accession>A0AAD6IS84</accession>
<evidence type="ECO:0000256" key="5">
    <source>
        <dbReference type="ARBA" id="ARBA00023274"/>
    </source>
</evidence>
<feature type="region of interest" description="Disordered" evidence="8">
    <location>
        <begin position="1"/>
        <end position="28"/>
    </location>
</feature>
<evidence type="ECO:0000256" key="6">
    <source>
        <dbReference type="ARBA" id="ARBA00035183"/>
    </source>
</evidence>
<keyword evidence="3" id="KW-0689">Ribosomal protein</keyword>
<evidence type="ECO:0000256" key="8">
    <source>
        <dbReference type="SAM" id="MobiDB-lite"/>
    </source>
</evidence>